<keyword evidence="1" id="KW-0472">Membrane</keyword>
<sequence length="94" mass="10865">MEGRNWSWNRQLTRYQNYLSEWMEQMRGSLMLVATVIAIVSFQIAINPPGSVWQSDTDIQQGCALNTTCRAVFNNLIQIVNKVVLLKKIVNDYQ</sequence>
<evidence type="ECO:0000313" key="3">
    <source>
        <dbReference type="EMBL" id="CAL0310795.1"/>
    </source>
</evidence>
<proteinExistence type="predicted"/>
<evidence type="ECO:0000256" key="1">
    <source>
        <dbReference type="SAM" id="Phobius"/>
    </source>
</evidence>
<keyword evidence="1" id="KW-0812">Transmembrane</keyword>
<dbReference type="Proteomes" id="UP001497480">
    <property type="component" value="Unassembled WGS sequence"/>
</dbReference>
<accession>A0AAV1WN53</accession>
<keyword evidence="4" id="KW-1185">Reference proteome</keyword>
<gene>
    <name evidence="3" type="ORF">LLUT_LOCUS11855</name>
</gene>
<feature type="domain" description="PGG" evidence="2">
    <location>
        <begin position="21"/>
        <end position="65"/>
    </location>
</feature>
<organism evidence="3 4">
    <name type="scientific">Lupinus luteus</name>
    <name type="common">European yellow lupine</name>
    <dbReference type="NCBI Taxonomy" id="3873"/>
    <lineage>
        <taxon>Eukaryota</taxon>
        <taxon>Viridiplantae</taxon>
        <taxon>Streptophyta</taxon>
        <taxon>Embryophyta</taxon>
        <taxon>Tracheophyta</taxon>
        <taxon>Spermatophyta</taxon>
        <taxon>Magnoliopsida</taxon>
        <taxon>eudicotyledons</taxon>
        <taxon>Gunneridae</taxon>
        <taxon>Pentapetalae</taxon>
        <taxon>rosids</taxon>
        <taxon>fabids</taxon>
        <taxon>Fabales</taxon>
        <taxon>Fabaceae</taxon>
        <taxon>Papilionoideae</taxon>
        <taxon>50 kb inversion clade</taxon>
        <taxon>genistoids sensu lato</taxon>
        <taxon>core genistoids</taxon>
        <taxon>Genisteae</taxon>
        <taxon>Lupinus</taxon>
    </lineage>
</organism>
<feature type="transmembrane region" description="Helical" evidence="1">
    <location>
        <begin position="28"/>
        <end position="46"/>
    </location>
</feature>
<dbReference type="EMBL" id="CAXHTB010000008">
    <property type="protein sequence ID" value="CAL0310795.1"/>
    <property type="molecule type" value="Genomic_DNA"/>
</dbReference>
<protein>
    <recommendedName>
        <fullName evidence="2">PGG domain-containing protein</fullName>
    </recommendedName>
</protein>
<dbReference type="AlphaFoldDB" id="A0AAV1WN53"/>
<dbReference type="Pfam" id="PF13962">
    <property type="entry name" value="PGG"/>
    <property type="match status" value="1"/>
</dbReference>
<name>A0AAV1WN53_LUPLU</name>
<keyword evidence="1" id="KW-1133">Transmembrane helix</keyword>
<evidence type="ECO:0000259" key="2">
    <source>
        <dbReference type="Pfam" id="PF13962"/>
    </source>
</evidence>
<dbReference type="InterPro" id="IPR026961">
    <property type="entry name" value="PGG_dom"/>
</dbReference>
<evidence type="ECO:0000313" key="4">
    <source>
        <dbReference type="Proteomes" id="UP001497480"/>
    </source>
</evidence>
<reference evidence="3 4" key="1">
    <citation type="submission" date="2024-03" db="EMBL/GenBank/DDBJ databases">
        <authorList>
            <person name="Martinez-Hernandez J."/>
        </authorList>
    </citation>
    <scope>NUCLEOTIDE SEQUENCE [LARGE SCALE GENOMIC DNA]</scope>
</reference>
<comment type="caution">
    <text evidence="3">The sequence shown here is derived from an EMBL/GenBank/DDBJ whole genome shotgun (WGS) entry which is preliminary data.</text>
</comment>